<keyword evidence="9 10" id="KW-0472">Membrane</keyword>
<dbReference type="InterPro" id="IPR022646">
    <property type="entry name" value="SecD/SecF_CS"/>
</dbReference>
<dbReference type="InterPro" id="IPR055344">
    <property type="entry name" value="SecD_SecF_C_bact"/>
</dbReference>
<comment type="similarity">
    <text evidence="10">Belongs to the SecD/SecF family. SecF subfamily.</text>
</comment>
<dbReference type="NCBIfam" id="TIGR00966">
    <property type="entry name" value="transloc_SecF"/>
    <property type="match status" value="1"/>
</dbReference>
<evidence type="ECO:0000256" key="3">
    <source>
        <dbReference type="ARBA" id="ARBA00022475"/>
    </source>
</evidence>
<keyword evidence="8 10" id="KW-0811">Translocation</keyword>
<evidence type="ECO:0000256" key="4">
    <source>
        <dbReference type="ARBA" id="ARBA00022519"/>
    </source>
</evidence>
<dbReference type="PANTHER" id="PTHR30081">
    <property type="entry name" value="PROTEIN-EXPORT MEMBRANE PROTEIN SEC"/>
    <property type="match status" value="1"/>
</dbReference>
<evidence type="ECO:0000313" key="12">
    <source>
        <dbReference type="EMBL" id="OKH49056.1"/>
    </source>
</evidence>
<keyword evidence="13" id="KW-1185">Reference proteome</keyword>
<dbReference type="PROSITE" id="PS50156">
    <property type="entry name" value="SSD"/>
    <property type="match status" value="1"/>
</dbReference>
<dbReference type="OrthoDB" id="9805019at2"/>
<dbReference type="PANTHER" id="PTHR30081:SF8">
    <property type="entry name" value="PROTEIN TRANSLOCASE SUBUNIT SECF"/>
    <property type="match status" value="1"/>
</dbReference>
<dbReference type="InterPro" id="IPR005665">
    <property type="entry name" value="SecF_bac"/>
</dbReference>
<dbReference type="GO" id="GO:0043952">
    <property type="term" value="P:protein transport by the Sec complex"/>
    <property type="evidence" value="ECO:0007669"/>
    <property type="project" value="UniProtKB-UniRule"/>
</dbReference>
<dbReference type="Pfam" id="PF02355">
    <property type="entry name" value="SecD_SecF_C"/>
    <property type="match status" value="1"/>
</dbReference>
<feature type="transmembrane region" description="Helical" evidence="10">
    <location>
        <begin position="250"/>
        <end position="267"/>
    </location>
</feature>
<gene>
    <name evidence="10" type="primary">secF</name>
    <name evidence="12" type="ORF">NIES30_07740</name>
</gene>
<feature type="domain" description="SSD" evidence="11">
    <location>
        <begin position="139"/>
        <end position="299"/>
    </location>
</feature>
<sequence>MKLNIIQQRSLWWGISIVLVLVSLVAMAISWQQLGAPLKPGLDFAGGTRLQLTRACVVTDSCTEPLELAEVRQVLGDQGLDSSSLQLLGEDQQVLSIRTRTLTVDERAPLQSALDEAIGPFDPGSTQIDTVGPVVGKQLLVAGLLALLVSFAGIVAYMSLRFKLDYALLAILALAHDVIITAGVFAILGLVLGVEVDSLFIVSLLTIVGFSVNDTVVIYDRVRENMKLSPGSHINDIVDSAVNQTLARSINTSLTTTLPLVAIVIFGGPTLKYFALALIVGFVAGAYSSIFVASSLLALWRERTGQAYSDDPDLVEAQPETQS</sequence>
<keyword evidence="2 10" id="KW-0813">Transport</keyword>
<comment type="subunit">
    <text evidence="10">Forms a complex with SecD. Part of the essential Sec protein translocation apparatus which comprises SecA, SecYEG and auxiliary proteins SecDF. Other proteins may also be involved.</text>
</comment>
<organism evidence="12 13">
    <name type="scientific">Phormidium tenue NIES-30</name>
    <dbReference type="NCBI Taxonomy" id="549789"/>
    <lineage>
        <taxon>Bacteria</taxon>
        <taxon>Bacillati</taxon>
        <taxon>Cyanobacteriota</taxon>
        <taxon>Cyanophyceae</taxon>
        <taxon>Oscillatoriophycideae</taxon>
        <taxon>Oscillatoriales</taxon>
        <taxon>Oscillatoriaceae</taxon>
        <taxon>Phormidium</taxon>
    </lineage>
</organism>
<dbReference type="GO" id="GO:0005886">
    <property type="term" value="C:plasma membrane"/>
    <property type="evidence" value="ECO:0007669"/>
    <property type="project" value="UniProtKB-SubCell"/>
</dbReference>
<keyword evidence="6 10" id="KW-0653">Protein transport</keyword>
<comment type="function">
    <text evidence="10">Part of the Sec protein translocase complex. Interacts with the SecYEG preprotein conducting channel. SecDF uses the proton motive force (PMF) to complete protein translocation after the ATP-dependent function of SecA.</text>
</comment>
<dbReference type="GO" id="GO:0006605">
    <property type="term" value="P:protein targeting"/>
    <property type="evidence" value="ECO:0007669"/>
    <property type="project" value="UniProtKB-UniRule"/>
</dbReference>
<keyword evidence="3 10" id="KW-1003">Cell membrane</keyword>
<dbReference type="InterPro" id="IPR022645">
    <property type="entry name" value="SecD/SecF_bac"/>
</dbReference>
<accession>A0A1U7J7L2</accession>
<name>A0A1U7J7L2_9CYAN</name>
<evidence type="ECO:0000256" key="1">
    <source>
        <dbReference type="ARBA" id="ARBA00004651"/>
    </source>
</evidence>
<comment type="caution">
    <text evidence="12">The sequence shown here is derived from an EMBL/GenBank/DDBJ whole genome shotgun (WGS) entry which is preliminary data.</text>
</comment>
<reference evidence="12 13" key="1">
    <citation type="submission" date="2016-11" db="EMBL/GenBank/DDBJ databases">
        <title>Draft Genome Sequences of Nine Cyanobacterial Strains from Diverse Habitats.</title>
        <authorList>
            <person name="Zhu T."/>
            <person name="Hou S."/>
            <person name="Lu X."/>
            <person name="Hess W.R."/>
        </authorList>
    </citation>
    <scope>NUCLEOTIDE SEQUENCE [LARGE SCALE GENOMIC DNA]</scope>
    <source>
        <strain evidence="12 13">NIES-30</strain>
    </source>
</reference>
<dbReference type="HAMAP" id="MF_01464_B">
    <property type="entry name" value="SecF_B"/>
    <property type="match status" value="1"/>
</dbReference>
<feature type="transmembrane region" description="Helical" evidence="10">
    <location>
        <begin position="273"/>
        <end position="300"/>
    </location>
</feature>
<evidence type="ECO:0000256" key="9">
    <source>
        <dbReference type="ARBA" id="ARBA00023136"/>
    </source>
</evidence>
<evidence type="ECO:0000256" key="8">
    <source>
        <dbReference type="ARBA" id="ARBA00023010"/>
    </source>
</evidence>
<protein>
    <recommendedName>
        <fullName evidence="10">Protein-export membrane protein SecF</fullName>
    </recommendedName>
</protein>
<dbReference type="AlphaFoldDB" id="A0A1U7J7L2"/>
<dbReference type="Gene3D" id="1.20.1640.10">
    <property type="entry name" value="Multidrug efflux transporter AcrB transmembrane domain"/>
    <property type="match status" value="1"/>
</dbReference>
<feature type="transmembrane region" description="Helical" evidence="10">
    <location>
        <begin position="198"/>
        <end position="219"/>
    </location>
</feature>
<dbReference type="STRING" id="549789.NIES30_07740"/>
<dbReference type="RefSeq" id="WP_073607837.1">
    <property type="nucleotide sequence ID" value="NZ_MRCG01000004.1"/>
</dbReference>
<dbReference type="Proteomes" id="UP000185557">
    <property type="component" value="Unassembled WGS sequence"/>
</dbReference>
<feature type="transmembrane region" description="Helical" evidence="10">
    <location>
        <begin position="12"/>
        <end position="31"/>
    </location>
</feature>
<evidence type="ECO:0000256" key="5">
    <source>
        <dbReference type="ARBA" id="ARBA00022692"/>
    </source>
</evidence>
<evidence type="ECO:0000259" key="11">
    <source>
        <dbReference type="PROSITE" id="PS50156"/>
    </source>
</evidence>
<dbReference type="InterPro" id="IPR000731">
    <property type="entry name" value="SSD"/>
</dbReference>
<comment type="subcellular location">
    <subcellularLocation>
        <location evidence="1 10">Cell membrane</location>
        <topology evidence="1 10">Multi-pass membrane protein</topology>
    </subcellularLocation>
</comment>
<dbReference type="NCBIfam" id="TIGR00916">
    <property type="entry name" value="2A0604s01"/>
    <property type="match status" value="1"/>
</dbReference>
<dbReference type="Pfam" id="PF07549">
    <property type="entry name" value="Sec_GG"/>
    <property type="match status" value="1"/>
</dbReference>
<dbReference type="InterPro" id="IPR048634">
    <property type="entry name" value="SecD_SecF_C"/>
</dbReference>
<evidence type="ECO:0000256" key="10">
    <source>
        <dbReference type="HAMAP-Rule" id="MF_01464"/>
    </source>
</evidence>
<evidence type="ECO:0000256" key="7">
    <source>
        <dbReference type="ARBA" id="ARBA00022989"/>
    </source>
</evidence>
<keyword evidence="7 10" id="KW-1133">Transmembrane helix</keyword>
<dbReference type="InterPro" id="IPR022813">
    <property type="entry name" value="SecD/SecF_arch_bac"/>
</dbReference>
<dbReference type="GO" id="GO:0065002">
    <property type="term" value="P:intracellular protein transmembrane transport"/>
    <property type="evidence" value="ECO:0007669"/>
    <property type="project" value="UniProtKB-UniRule"/>
</dbReference>
<proteinExistence type="inferred from homology"/>
<keyword evidence="5 10" id="KW-0812">Transmembrane</keyword>
<evidence type="ECO:0000256" key="2">
    <source>
        <dbReference type="ARBA" id="ARBA00022448"/>
    </source>
</evidence>
<dbReference type="GO" id="GO:0015450">
    <property type="term" value="F:protein-transporting ATPase activity"/>
    <property type="evidence" value="ECO:0007669"/>
    <property type="project" value="InterPro"/>
</dbReference>
<dbReference type="PRINTS" id="PR01755">
    <property type="entry name" value="SECFTRNLCASE"/>
</dbReference>
<dbReference type="SUPFAM" id="SSF82866">
    <property type="entry name" value="Multidrug efflux transporter AcrB transmembrane domain"/>
    <property type="match status" value="1"/>
</dbReference>
<dbReference type="FunFam" id="1.20.1640.10:FF:000055">
    <property type="entry name" value="Protein-export membrane protein SecF"/>
    <property type="match status" value="1"/>
</dbReference>
<evidence type="ECO:0000313" key="13">
    <source>
        <dbReference type="Proteomes" id="UP000185557"/>
    </source>
</evidence>
<evidence type="ECO:0000256" key="6">
    <source>
        <dbReference type="ARBA" id="ARBA00022927"/>
    </source>
</evidence>
<keyword evidence="4" id="KW-0997">Cell inner membrane</keyword>
<dbReference type="EMBL" id="MRCG01000004">
    <property type="protein sequence ID" value="OKH49056.1"/>
    <property type="molecule type" value="Genomic_DNA"/>
</dbReference>
<feature type="transmembrane region" description="Helical" evidence="10">
    <location>
        <begin position="139"/>
        <end position="160"/>
    </location>
</feature>
<feature type="transmembrane region" description="Helical" evidence="10">
    <location>
        <begin position="167"/>
        <end position="192"/>
    </location>
</feature>
<comment type="function">
    <text evidence="10">Probably participates in protein translocation into and across both the cytoplasmic and thylakoid membranes in cyanobacterial cells.</text>
</comment>